<dbReference type="EMBL" id="CP121270">
    <property type="protein sequence ID" value="WFP25588.1"/>
    <property type="molecule type" value="Genomic_DNA"/>
</dbReference>
<sequence length="207" mass="22376">MVSIHATGTASRALTAADRSLALDLLAPGMQEVPVYRWLLGENSPPEVFRWYGDVLFTDLLPGLRGLFAATGELTGLIAVAGPDHRTQPVDDELATRTRHFVTALDGLIPRFRELQEKSRALSIDTAHSIVFALVHPAHRRNGTLAAMLEPVLQEALGAGSPVTASTADAHMVDVYARKWGGRVYGEFTLTDGPTVWFLTVDPPPAV</sequence>
<dbReference type="InterPro" id="IPR016181">
    <property type="entry name" value="Acyl_CoA_acyltransferase"/>
</dbReference>
<protein>
    <recommendedName>
        <fullName evidence="3">GNAT family N-acetyltransferase</fullName>
    </recommendedName>
</protein>
<accession>A0AAX3T8R7</accession>
<dbReference type="Proteomes" id="UP001213504">
    <property type="component" value="Chromosome"/>
</dbReference>
<proteinExistence type="predicted"/>
<evidence type="ECO:0008006" key="3">
    <source>
        <dbReference type="Google" id="ProtNLM"/>
    </source>
</evidence>
<gene>
    <name evidence="1" type="ORF">P9A14_03425</name>
</gene>
<dbReference type="RefSeq" id="WP_165630617.1">
    <property type="nucleotide sequence ID" value="NZ_CP121270.1"/>
</dbReference>
<reference evidence="1" key="1">
    <citation type="submission" date="2023-04" db="EMBL/GenBank/DDBJ databases">
        <title>Complete genome sequence of a phthalic acid esters degrading bacterial strain.</title>
        <authorList>
            <person name="Weng L."/>
            <person name="Jia Y."/>
            <person name="Ren L."/>
        </authorList>
    </citation>
    <scope>NUCLEOTIDE SEQUENCE</scope>
    <source>
        <strain evidence="1">RL-LY01</strain>
    </source>
</reference>
<dbReference type="Gene3D" id="3.40.630.30">
    <property type="match status" value="1"/>
</dbReference>
<dbReference type="SUPFAM" id="SSF55729">
    <property type="entry name" value="Acyl-CoA N-acyltransferases (Nat)"/>
    <property type="match status" value="1"/>
</dbReference>
<evidence type="ECO:0000313" key="1">
    <source>
        <dbReference type="EMBL" id="WFP25588.1"/>
    </source>
</evidence>
<evidence type="ECO:0000313" key="2">
    <source>
        <dbReference type="Proteomes" id="UP001213504"/>
    </source>
</evidence>
<dbReference type="AlphaFoldDB" id="A0AAX3T8R7"/>
<name>A0AAX3T8R7_9ACTN</name>
<organism evidence="1 2">
    <name type="scientific">Gordonia hongkongensis</name>
    <dbReference type="NCBI Taxonomy" id="1701090"/>
    <lineage>
        <taxon>Bacteria</taxon>
        <taxon>Bacillati</taxon>
        <taxon>Actinomycetota</taxon>
        <taxon>Actinomycetes</taxon>
        <taxon>Mycobacteriales</taxon>
        <taxon>Gordoniaceae</taxon>
        <taxon>Gordonia</taxon>
    </lineage>
</organism>